<dbReference type="SUPFAM" id="SSF46689">
    <property type="entry name" value="Homeodomain-like"/>
    <property type="match status" value="2"/>
</dbReference>
<dbReference type="EMBL" id="AQHW01000015">
    <property type="protein sequence ID" value="KKB55017.1"/>
    <property type="molecule type" value="Genomic_DNA"/>
</dbReference>
<organism evidence="5 6">
    <name type="scientific">Parabacteroides gordonii MS-1 = DSM 23371</name>
    <dbReference type="NCBI Taxonomy" id="1203610"/>
    <lineage>
        <taxon>Bacteria</taxon>
        <taxon>Pseudomonadati</taxon>
        <taxon>Bacteroidota</taxon>
        <taxon>Bacteroidia</taxon>
        <taxon>Bacteroidales</taxon>
        <taxon>Tannerellaceae</taxon>
        <taxon>Parabacteroides</taxon>
    </lineage>
</organism>
<evidence type="ECO:0000313" key="6">
    <source>
        <dbReference type="Proteomes" id="UP000033035"/>
    </source>
</evidence>
<dbReference type="Gene3D" id="1.10.10.60">
    <property type="entry name" value="Homeodomain-like"/>
    <property type="match status" value="2"/>
</dbReference>
<dbReference type="Proteomes" id="UP000033035">
    <property type="component" value="Unassembled WGS sequence"/>
</dbReference>
<evidence type="ECO:0000256" key="2">
    <source>
        <dbReference type="ARBA" id="ARBA00023125"/>
    </source>
</evidence>
<protein>
    <recommendedName>
        <fullName evidence="4">HTH araC/xylS-type domain-containing protein</fullName>
    </recommendedName>
</protein>
<proteinExistence type="predicted"/>
<dbReference type="GO" id="GO:0003700">
    <property type="term" value="F:DNA-binding transcription factor activity"/>
    <property type="evidence" value="ECO:0007669"/>
    <property type="project" value="InterPro"/>
</dbReference>
<dbReference type="PRINTS" id="PR00032">
    <property type="entry name" value="HTHARAC"/>
</dbReference>
<reference evidence="5 6" key="1">
    <citation type="submission" date="2013-04" db="EMBL/GenBank/DDBJ databases">
        <title>The Genome Sequence of Parabacteroides gordonii DSM 23371.</title>
        <authorList>
            <consortium name="The Broad Institute Genomics Platform"/>
            <person name="Earl A."/>
            <person name="Ward D."/>
            <person name="Feldgarden M."/>
            <person name="Gevers D."/>
            <person name="Martens E."/>
            <person name="Sakamoto M."/>
            <person name="Benno Y."/>
            <person name="Suzuki N."/>
            <person name="Matsunaga N."/>
            <person name="Koshihara K."/>
            <person name="Seki M."/>
            <person name="Komiya H."/>
            <person name="Walker B."/>
            <person name="Young S."/>
            <person name="Zeng Q."/>
            <person name="Gargeya S."/>
            <person name="Fitzgerald M."/>
            <person name="Haas B."/>
            <person name="Abouelleil A."/>
            <person name="Allen A.W."/>
            <person name="Alvarado L."/>
            <person name="Arachchi H.M."/>
            <person name="Berlin A.M."/>
            <person name="Chapman S.B."/>
            <person name="Gainer-Dewar J."/>
            <person name="Goldberg J."/>
            <person name="Griggs A."/>
            <person name="Gujja S."/>
            <person name="Hansen M."/>
            <person name="Howarth C."/>
            <person name="Imamovic A."/>
            <person name="Ireland A."/>
            <person name="Larimer J."/>
            <person name="McCowan C."/>
            <person name="Murphy C."/>
            <person name="Pearson M."/>
            <person name="Poon T.W."/>
            <person name="Priest M."/>
            <person name="Roberts A."/>
            <person name="Saif S."/>
            <person name="Shea T."/>
            <person name="Sisk P."/>
            <person name="Sykes S."/>
            <person name="Wortman J."/>
            <person name="Nusbaum C."/>
            <person name="Birren B."/>
        </authorList>
    </citation>
    <scope>NUCLEOTIDE SEQUENCE [LARGE SCALE GENOMIC DNA]</scope>
    <source>
        <strain evidence="5 6">MS-1</strain>
    </source>
</reference>
<dbReference type="PROSITE" id="PS01124">
    <property type="entry name" value="HTH_ARAC_FAMILY_2"/>
    <property type="match status" value="1"/>
</dbReference>
<keyword evidence="3" id="KW-0804">Transcription</keyword>
<dbReference type="PATRIC" id="fig|1203610.3.peg.2535"/>
<dbReference type="RefSeq" id="WP_028729936.1">
    <property type="nucleotide sequence ID" value="NZ_KE386764.1"/>
</dbReference>
<dbReference type="InterPro" id="IPR018062">
    <property type="entry name" value="HTH_AraC-typ_CS"/>
</dbReference>
<keyword evidence="1" id="KW-0805">Transcription regulation</keyword>
<keyword evidence="6" id="KW-1185">Reference proteome</keyword>
<dbReference type="AlphaFoldDB" id="A0A0F5JC68"/>
<accession>A0A0F5JC68</accession>
<keyword evidence="2" id="KW-0238">DNA-binding</keyword>
<dbReference type="STRING" id="1203610.HMPREF1536_02470"/>
<dbReference type="PANTHER" id="PTHR43280:SF27">
    <property type="entry name" value="TRANSCRIPTIONAL REGULATOR MTLR"/>
    <property type="match status" value="1"/>
</dbReference>
<dbReference type="SMART" id="SM00342">
    <property type="entry name" value="HTH_ARAC"/>
    <property type="match status" value="1"/>
</dbReference>
<dbReference type="PANTHER" id="PTHR43280">
    <property type="entry name" value="ARAC-FAMILY TRANSCRIPTIONAL REGULATOR"/>
    <property type="match status" value="1"/>
</dbReference>
<gene>
    <name evidence="5" type="ORF">HMPREF1536_02470</name>
</gene>
<dbReference type="GO" id="GO:0043565">
    <property type="term" value="F:sequence-specific DNA binding"/>
    <property type="evidence" value="ECO:0007669"/>
    <property type="project" value="InterPro"/>
</dbReference>
<dbReference type="InterPro" id="IPR020449">
    <property type="entry name" value="Tscrpt_reg_AraC-type_HTH"/>
</dbReference>
<evidence type="ECO:0000256" key="1">
    <source>
        <dbReference type="ARBA" id="ARBA00023015"/>
    </source>
</evidence>
<name>A0A0F5JC68_9BACT</name>
<dbReference type="Pfam" id="PF12833">
    <property type="entry name" value="HTH_18"/>
    <property type="match status" value="1"/>
</dbReference>
<dbReference type="InterPro" id="IPR018060">
    <property type="entry name" value="HTH_AraC"/>
</dbReference>
<comment type="caution">
    <text evidence="5">The sequence shown here is derived from an EMBL/GenBank/DDBJ whole genome shotgun (WGS) entry which is preliminary data.</text>
</comment>
<evidence type="ECO:0000313" key="5">
    <source>
        <dbReference type="EMBL" id="KKB55017.1"/>
    </source>
</evidence>
<evidence type="ECO:0000259" key="4">
    <source>
        <dbReference type="PROSITE" id="PS01124"/>
    </source>
</evidence>
<dbReference type="PROSITE" id="PS00041">
    <property type="entry name" value="HTH_ARAC_FAMILY_1"/>
    <property type="match status" value="1"/>
</dbReference>
<evidence type="ECO:0000256" key="3">
    <source>
        <dbReference type="ARBA" id="ARBA00023163"/>
    </source>
</evidence>
<dbReference type="InterPro" id="IPR009057">
    <property type="entry name" value="Homeodomain-like_sf"/>
</dbReference>
<sequence length="295" mass="34186">MIGTELFKEVSPLSSKDCFIVIERLKSTFNFPIHVHPEYELNFIEHAKGAQRIVGDSVETIGDDELVLVTNPKLEHAWVNHECKSQNIHEITIQFHRSSLPEEMLERSQFQSIKVLFERAQKGVVFGTQAINKVRPLLKTITCETDGFYSVMKLLMILHELSISEDIRELASHSFIRQEKPHEEDPRINKILDYLNKNYDQQVRLSDVADLINMSEPSFCRYIKQRTSKSFVDFLTDIRLGFAIRALIDSSQSVAEIGYACGFNNLSNFNRIFKKKKGMPPTEFRENYRKKKVIV</sequence>
<dbReference type="HOGENOM" id="CLU_000445_88_3_10"/>
<feature type="domain" description="HTH araC/xylS-type" evidence="4">
    <location>
        <begin position="189"/>
        <end position="287"/>
    </location>
</feature>